<evidence type="ECO:0000313" key="1">
    <source>
        <dbReference type="EMBL" id="CCD53818.1"/>
    </source>
</evidence>
<protein>
    <submittedName>
        <fullName evidence="1">Uncharacterized protein</fullName>
    </submittedName>
</protein>
<gene>
    <name evidence="1" type="ORF">BofuT4_uP133720.1</name>
</gene>
<dbReference type="HOGENOM" id="CLU_3142918_0_0_1"/>
<accession>G2YQC0</accession>
<reference evidence="2" key="1">
    <citation type="journal article" date="2011" name="PLoS Genet.">
        <title>Genomic analysis of the necrotrophic fungal pathogens Sclerotinia sclerotiorum and Botrytis cinerea.</title>
        <authorList>
            <person name="Amselem J."/>
            <person name="Cuomo C.A."/>
            <person name="van Kan J.A."/>
            <person name="Viaud M."/>
            <person name="Benito E.P."/>
            <person name="Couloux A."/>
            <person name="Coutinho P.M."/>
            <person name="de Vries R.P."/>
            <person name="Dyer P.S."/>
            <person name="Fillinger S."/>
            <person name="Fournier E."/>
            <person name="Gout L."/>
            <person name="Hahn M."/>
            <person name="Kohn L."/>
            <person name="Lapalu N."/>
            <person name="Plummer K.M."/>
            <person name="Pradier J.M."/>
            <person name="Quevillon E."/>
            <person name="Sharon A."/>
            <person name="Simon A."/>
            <person name="ten Have A."/>
            <person name="Tudzynski B."/>
            <person name="Tudzynski P."/>
            <person name="Wincker P."/>
            <person name="Andrew M."/>
            <person name="Anthouard V."/>
            <person name="Beever R.E."/>
            <person name="Beffa R."/>
            <person name="Benoit I."/>
            <person name="Bouzid O."/>
            <person name="Brault B."/>
            <person name="Chen Z."/>
            <person name="Choquer M."/>
            <person name="Collemare J."/>
            <person name="Cotton P."/>
            <person name="Danchin E.G."/>
            <person name="Da Silva C."/>
            <person name="Gautier A."/>
            <person name="Giraud C."/>
            <person name="Giraud T."/>
            <person name="Gonzalez C."/>
            <person name="Grossetete S."/>
            <person name="Guldener U."/>
            <person name="Henrissat B."/>
            <person name="Howlett B.J."/>
            <person name="Kodira C."/>
            <person name="Kretschmer M."/>
            <person name="Lappartient A."/>
            <person name="Leroch M."/>
            <person name="Levis C."/>
            <person name="Mauceli E."/>
            <person name="Neuveglise C."/>
            <person name="Oeser B."/>
            <person name="Pearson M."/>
            <person name="Poulain J."/>
            <person name="Poussereau N."/>
            <person name="Quesneville H."/>
            <person name="Rascle C."/>
            <person name="Schumacher J."/>
            <person name="Segurens B."/>
            <person name="Sexton A."/>
            <person name="Silva E."/>
            <person name="Sirven C."/>
            <person name="Soanes D.M."/>
            <person name="Talbot N.J."/>
            <person name="Templeton M."/>
            <person name="Yandava C."/>
            <person name="Yarden O."/>
            <person name="Zeng Q."/>
            <person name="Rollins J.A."/>
            <person name="Lebrun M.H."/>
            <person name="Dickman M."/>
        </authorList>
    </citation>
    <scope>NUCLEOTIDE SEQUENCE [LARGE SCALE GENOMIC DNA]</scope>
    <source>
        <strain evidence="2">T4</strain>
    </source>
</reference>
<dbReference type="Proteomes" id="UP000008177">
    <property type="component" value="Unplaced contigs"/>
</dbReference>
<evidence type="ECO:0000313" key="2">
    <source>
        <dbReference type="Proteomes" id="UP000008177"/>
    </source>
</evidence>
<dbReference type="EMBL" id="FQ790348">
    <property type="protein sequence ID" value="CCD53818.1"/>
    <property type="molecule type" value="Genomic_DNA"/>
</dbReference>
<dbReference type="InParanoid" id="G2YQC0"/>
<sequence length="49" mass="5890">MIEAMFFVSWISNPIGLHEAYNNVINDQLYALIDFIIETDHYKPHCWYL</sequence>
<organism evidence="1 2">
    <name type="scientific">Botryotinia fuckeliana (strain T4)</name>
    <name type="common">Noble rot fungus</name>
    <name type="synonym">Botrytis cinerea</name>
    <dbReference type="NCBI Taxonomy" id="999810"/>
    <lineage>
        <taxon>Eukaryota</taxon>
        <taxon>Fungi</taxon>
        <taxon>Dikarya</taxon>
        <taxon>Ascomycota</taxon>
        <taxon>Pezizomycotina</taxon>
        <taxon>Leotiomycetes</taxon>
        <taxon>Helotiales</taxon>
        <taxon>Sclerotiniaceae</taxon>
        <taxon>Botrytis</taxon>
    </lineage>
</organism>
<name>G2YQC0_BOTF4</name>
<proteinExistence type="predicted"/>
<dbReference type="AlphaFoldDB" id="G2YQC0"/>